<evidence type="ECO:0000313" key="4">
    <source>
        <dbReference type="EMBL" id="ABZ10365.1"/>
    </source>
</evidence>
<accession>B3TCQ6</accession>
<organism evidence="4">
    <name type="scientific">uncultured marine bacterium HF4000_APKG2098</name>
    <dbReference type="NCBI Taxonomy" id="455614"/>
    <lineage>
        <taxon>Bacteria</taxon>
        <taxon>environmental samples</taxon>
    </lineage>
</organism>
<evidence type="ECO:0000259" key="3">
    <source>
        <dbReference type="Pfam" id="PF13717"/>
    </source>
</evidence>
<keyword evidence="2" id="KW-1133">Transmembrane helix</keyword>
<protein>
    <recommendedName>
        <fullName evidence="3">Zinc finger/thioredoxin putative domain-containing protein</fullName>
    </recommendedName>
</protein>
<feature type="compositionally biased region" description="Polar residues" evidence="1">
    <location>
        <begin position="139"/>
        <end position="169"/>
    </location>
</feature>
<feature type="domain" description="Zinc finger/thioredoxin putative" evidence="3">
    <location>
        <begin position="1"/>
        <end position="35"/>
    </location>
</feature>
<evidence type="ECO:0000256" key="1">
    <source>
        <dbReference type="SAM" id="MobiDB-lite"/>
    </source>
</evidence>
<feature type="transmembrane region" description="Helical" evidence="2">
    <location>
        <begin position="193"/>
        <end position="215"/>
    </location>
</feature>
<dbReference type="AlphaFoldDB" id="B3TCQ6"/>
<gene>
    <name evidence="4" type="ORF">ALOHA_HF4000APKG2098ctg23</name>
</gene>
<feature type="region of interest" description="Disordered" evidence="1">
    <location>
        <begin position="128"/>
        <end position="185"/>
    </location>
</feature>
<dbReference type="NCBIfam" id="TIGR02098">
    <property type="entry name" value="MJ0042_CXXC"/>
    <property type="match status" value="1"/>
</dbReference>
<name>B3TCQ6_9BACT</name>
<dbReference type="EMBL" id="EU016673">
    <property type="protein sequence ID" value="ABZ10365.1"/>
    <property type="molecule type" value="Genomic_DNA"/>
</dbReference>
<dbReference type="Pfam" id="PF13717">
    <property type="entry name" value="Zn_ribbon_4"/>
    <property type="match status" value="1"/>
</dbReference>
<sequence length="261" mass="29485">MIIQCENCSRKFLAKDSDIPKEGRMVQCGYCSMTWHQLPISVPTKTFEQANINEPAEEISEGLSVDKIRASDGKTYKFLGSQWAQLLPSGKTGLFAQRKIGKELDKLTGRKRVRTVQKRRKKIREMEIDTIEKVIDPSPGNQDIDPSSGNQDIDPSSVNQDIDPSSGNQDEVDPSSKNLGDKKQVPDIDQPKLGLGFFGYIFLLIIIGFSIVGVLRTFENDLLNYFPKTEYIYRLLDKQLEFLAETVKNMIVIVNDLISSY</sequence>
<keyword evidence="2" id="KW-0472">Membrane</keyword>
<dbReference type="InterPro" id="IPR011723">
    <property type="entry name" value="Znf/thioredoxin_put"/>
</dbReference>
<reference evidence="4" key="1">
    <citation type="journal article" date="2008" name="ISME J.">
        <title>Genomic patterns of recombination, clonal divergence and environment in marine microbial populations.</title>
        <authorList>
            <person name="Konstantinidis K.T."/>
            <person name="Delong E.F."/>
        </authorList>
    </citation>
    <scope>NUCLEOTIDE SEQUENCE</scope>
</reference>
<proteinExistence type="predicted"/>
<evidence type="ECO:0000256" key="2">
    <source>
        <dbReference type="SAM" id="Phobius"/>
    </source>
</evidence>
<keyword evidence="2" id="KW-0812">Transmembrane</keyword>